<organism evidence="1 2">
    <name type="scientific">Albugo candida</name>
    <dbReference type="NCBI Taxonomy" id="65357"/>
    <lineage>
        <taxon>Eukaryota</taxon>
        <taxon>Sar</taxon>
        <taxon>Stramenopiles</taxon>
        <taxon>Oomycota</taxon>
        <taxon>Peronosporomycetes</taxon>
        <taxon>Albuginales</taxon>
        <taxon>Albuginaceae</taxon>
        <taxon>Albugo</taxon>
    </lineage>
</organism>
<comment type="caution">
    <text evidence="1">The sequence shown here is derived from an EMBL/GenBank/DDBJ whole genome shotgun (WGS) entry which is preliminary data.</text>
</comment>
<dbReference type="InterPro" id="IPR011009">
    <property type="entry name" value="Kinase-like_dom_sf"/>
</dbReference>
<dbReference type="Proteomes" id="UP000053237">
    <property type="component" value="Unassembled WGS sequence"/>
</dbReference>
<reference evidence="1 2" key="1">
    <citation type="submission" date="2012-05" db="EMBL/GenBank/DDBJ databases">
        <title>Recombination and specialization in a pathogen metapopulation.</title>
        <authorList>
            <person name="Gardiner A."/>
            <person name="Kemen E."/>
            <person name="Schultz-Larsen T."/>
            <person name="MacLean D."/>
            <person name="Van Oosterhout C."/>
            <person name="Jones J.D.G."/>
        </authorList>
    </citation>
    <scope>NUCLEOTIDE SEQUENCE [LARGE SCALE GENOMIC DNA]</scope>
    <source>
        <strain evidence="1 2">Ac Nc2</strain>
    </source>
</reference>
<gene>
    <name evidence="1" type="ORF">BN9_106780</name>
</gene>
<dbReference type="Gene3D" id="1.10.510.10">
    <property type="entry name" value="Transferase(Phosphotransferase) domain 1"/>
    <property type="match status" value="1"/>
</dbReference>
<accession>A0A024GRF1</accession>
<evidence type="ECO:0008006" key="3">
    <source>
        <dbReference type="Google" id="ProtNLM"/>
    </source>
</evidence>
<keyword evidence="2" id="KW-1185">Reference proteome</keyword>
<sequence>MEKYSCPFLKICRIHLHMPRPIHWCNFCHRLFAECLFNIISARFDIFRASHSMYCIIDQHLSGFSASTDLSYYQLDFRHSTKKCQGTMEVSHFTQITFRKNSTTTLTILNQFHKETKRRFGADSCFNLCRSNALVGLHALRYVHRDIRWLNILSLGDDSYILVDFENAGRDGDRMPDELLESRVLDPLVKSGGYDNVYRSYHDMYQFGRLIVDTSDPSLAQILMNLQSDNVEERYTAEGALNFLLSLHKRVQDDLLNAMEL</sequence>
<name>A0A024GRF1_9STRA</name>
<dbReference type="InParanoid" id="A0A024GRF1"/>
<dbReference type="SUPFAM" id="SSF56112">
    <property type="entry name" value="Protein kinase-like (PK-like)"/>
    <property type="match status" value="1"/>
</dbReference>
<proteinExistence type="predicted"/>
<dbReference type="AlphaFoldDB" id="A0A024GRF1"/>
<dbReference type="EMBL" id="CAIX01000293">
    <property type="protein sequence ID" value="CCI49364.1"/>
    <property type="molecule type" value="Genomic_DNA"/>
</dbReference>
<evidence type="ECO:0000313" key="1">
    <source>
        <dbReference type="EMBL" id="CCI49364.1"/>
    </source>
</evidence>
<protein>
    <recommendedName>
        <fullName evidence="3">Protein kinase domain-containing protein</fullName>
    </recommendedName>
</protein>
<evidence type="ECO:0000313" key="2">
    <source>
        <dbReference type="Proteomes" id="UP000053237"/>
    </source>
</evidence>
<dbReference type="OrthoDB" id="2328128at2759"/>